<proteinExistence type="predicted"/>
<comment type="caution">
    <text evidence="2">The sequence shown here is derived from an EMBL/GenBank/DDBJ whole genome shotgun (WGS) entry which is preliminary data.</text>
</comment>
<sequence>MESDEIRQTLREADRAEAAPWTDYPPTPRWYPPAVGAWAALLTVAFTELDGAWQWLALAALIGAELGFVRWYVRYRNSVMPTGRPPREFRGAIALFLVGATALVVGTGALVALVAPWAGAAFAFVGTTLVVAWYESAYADAARRARERLA</sequence>
<organism evidence="2 3">
    <name type="scientific">Nocardioides agri</name>
    <dbReference type="NCBI Taxonomy" id="2682843"/>
    <lineage>
        <taxon>Bacteria</taxon>
        <taxon>Bacillati</taxon>
        <taxon>Actinomycetota</taxon>
        <taxon>Actinomycetes</taxon>
        <taxon>Propionibacteriales</taxon>
        <taxon>Nocardioidaceae</taxon>
        <taxon>Nocardioides</taxon>
    </lineage>
</organism>
<dbReference type="Proteomes" id="UP000473525">
    <property type="component" value="Unassembled WGS sequence"/>
</dbReference>
<feature type="transmembrane region" description="Helical" evidence="1">
    <location>
        <begin position="93"/>
        <end position="114"/>
    </location>
</feature>
<accession>A0A6L6XKC9</accession>
<evidence type="ECO:0000256" key="1">
    <source>
        <dbReference type="SAM" id="Phobius"/>
    </source>
</evidence>
<keyword evidence="1" id="KW-0472">Membrane</keyword>
<feature type="transmembrane region" description="Helical" evidence="1">
    <location>
        <begin position="52"/>
        <end position="73"/>
    </location>
</feature>
<dbReference type="AlphaFoldDB" id="A0A6L6XKC9"/>
<evidence type="ECO:0000313" key="3">
    <source>
        <dbReference type="Proteomes" id="UP000473525"/>
    </source>
</evidence>
<dbReference type="RefSeq" id="WP_157339802.1">
    <property type="nucleotide sequence ID" value="NZ_WSEK01000003.1"/>
</dbReference>
<protein>
    <submittedName>
        <fullName evidence="2">Uncharacterized protein</fullName>
    </submittedName>
</protein>
<dbReference type="EMBL" id="WSEK01000003">
    <property type="protein sequence ID" value="MVQ47659.1"/>
    <property type="molecule type" value="Genomic_DNA"/>
</dbReference>
<name>A0A6L6XKC9_9ACTN</name>
<reference evidence="2 3" key="1">
    <citation type="submission" date="2019-12" db="EMBL/GenBank/DDBJ databases">
        <authorList>
            <person name="Huq M.A."/>
        </authorList>
    </citation>
    <scope>NUCLEOTIDE SEQUENCE [LARGE SCALE GENOMIC DNA]</scope>
    <source>
        <strain evidence="2 3">MAH-18</strain>
    </source>
</reference>
<gene>
    <name evidence="2" type="ORF">GON03_00585</name>
</gene>
<feature type="transmembrane region" description="Helical" evidence="1">
    <location>
        <begin position="120"/>
        <end position="139"/>
    </location>
</feature>
<keyword evidence="3" id="KW-1185">Reference proteome</keyword>
<evidence type="ECO:0000313" key="2">
    <source>
        <dbReference type="EMBL" id="MVQ47659.1"/>
    </source>
</evidence>
<keyword evidence="1" id="KW-1133">Transmembrane helix</keyword>
<keyword evidence="1" id="KW-0812">Transmembrane</keyword>